<dbReference type="EMBL" id="CP001681">
    <property type="protein sequence ID" value="ACU03969.1"/>
    <property type="molecule type" value="Genomic_DNA"/>
</dbReference>
<dbReference type="Proteomes" id="UP000000852">
    <property type="component" value="Chromosome"/>
</dbReference>
<organism evidence="1 2">
    <name type="scientific">Pedobacter heparinus (strain ATCC 13125 / DSM 2366 / CIP 104194 / JCM 7457 / NBRC 12017 / NCIMB 9290 / NRRL B-14731 / HIM 762-3)</name>
    <dbReference type="NCBI Taxonomy" id="485917"/>
    <lineage>
        <taxon>Bacteria</taxon>
        <taxon>Pseudomonadati</taxon>
        <taxon>Bacteroidota</taxon>
        <taxon>Sphingobacteriia</taxon>
        <taxon>Sphingobacteriales</taxon>
        <taxon>Sphingobacteriaceae</taxon>
        <taxon>Pedobacter</taxon>
    </lineage>
</organism>
<sequence>MHALLFRKWGTNLKERNWYDMEWYIKKGCPLNPDHFLLRAIDSGDWRKETINEEEFRRLLREKIESVKMNFVKYFIPF</sequence>
<dbReference type="KEGG" id="phe:Phep_1760"/>
<dbReference type="eggNOG" id="COG2253">
    <property type="taxonomic scope" value="Bacteria"/>
</dbReference>
<accession>C6XVA3</accession>
<proteinExistence type="predicted"/>
<evidence type="ECO:0000313" key="1">
    <source>
        <dbReference type="EMBL" id="ACU03969.1"/>
    </source>
</evidence>
<gene>
    <name evidence="1" type="ordered locus">Phep_1760</name>
</gene>
<evidence type="ECO:0000313" key="2">
    <source>
        <dbReference type="Proteomes" id="UP000000852"/>
    </source>
</evidence>
<protein>
    <submittedName>
        <fullName evidence="1">Uncharacterized protein</fullName>
    </submittedName>
</protein>
<dbReference type="STRING" id="485917.Phep_1760"/>
<dbReference type="HOGENOM" id="CLU_2618872_0_0_10"/>
<reference evidence="1 2" key="1">
    <citation type="journal article" date="2009" name="Stand. Genomic Sci.">
        <title>Complete genome sequence of Pedobacter heparinus type strain (HIM 762-3).</title>
        <authorList>
            <person name="Han C."/>
            <person name="Spring S."/>
            <person name="Lapidus A."/>
            <person name="Del Rio T.G."/>
            <person name="Tice H."/>
            <person name="Copeland A."/>
            <person name="Cheng J.F."/>
            <person name="Lucas S."/>
            <person name="Chen F."/>
            <person name="Nolan M."/>
            <person name="Bruce D."/>
            <person name="Goodwin L."/>
            <person name="Pitluck S."/>
            <person name="Ivanova N."/>
            <person name="Mavromatis K."/>
            <person name="Mikhailova N."/>
            <person name="Pati A."/>
            <person name="Chen A."/>
            <person name="Palaniappan K."/>
            <person name="Land M."/>
            <person name="Hauser L."/>
            <person name="Chang Y.J."/>
            <person name="Jeffries C.C."/>
            <person name="Saunders E."/>
            <person name="Chertkov O."/>
            <person name="Brettin T."/>
            <person name="Goker M."/>
            <person name="Rohde M."/>
            <person name="Bristow J."/>
            <person name="Eisen J.A."/>
            <person name="Markowitz V."/>
            <person name="Hugenholtz P."/>
            <person name="Kyrpides N.C."/>
            <person name="Klenk H.P."/>
            <person name="Detter J.C."/>
        </authorList>
    </citation>
    <scope>NUCLEOTIDE SEQUENCE [LARGE SCALE GENOMIC DNA]</scope>
    <source>
        <strain evidence="2">ATCC 13125 / DSM 2366 / CIP 104194 / JCM 7457 / NBRC 12017 / NCIMB 9290 / NRRL B-14731 / HIM 762-3</strain>
    </source>
</reference>
<dbReference type="AlphaFoldDB" id="C6XVA3"/>
<name>C6XVA3_PEDHD</name>
<keyword evidence="2" id="KW-1185">Reference proteome</keyword>